<name>A0ABN3AAH0_9ACTN</name>
<dbReference type="PANTHER" id="PTHR36923">
    <property type="entry name" value="FERREDOXIN"/>
    <property type="match status" value="1"/>
</dbReference>
<accession>A0ABN3AAH0</accession>
<organism evidence="8 9">
    <name type="scientific">Kitasatospora kazusensis</name>
    <dbReference type="NCBI Taxonomy" id="407974"/>
    <lineage>
        <taxon>Bacteria</taxon>
        <taxon>Bacillati</taxon>
        <taxon>Actinomycetota</taxon>
        <taxon>Actinomycetes</taxon>
        <taxon>Kitasatosporales</taxon>
        <taxon>Streptomycetaceae</taxon>
        <taxon>Kitasatospora</taxon>
    </lineage>
</organism>
<dbReference type="Gene3D" id="3.30.70.20">
    <property type="match status" value="1"/>
</dbReference>
<keyword evidence="7" id="KW-0003">3Fe-4S</keyword>
<evidence type="ECO:0000256" key="7">
    <source>
        <dbReference type="ARBA" id="ARBA00023291"/>
    </source>
</evidence>
<sequence length="65" mass="6531">MDVSVDQSLCQGAAQCVRSAPQIFDQDDDGLVVLLRQPGSPAERAAAHVAAVLCPAGVITSGGPA</sequence>
<protein>
    <recommendedName>
        <fullName evidence="10">Ferredoxin</fullName>
    </recommendedName>
</protein>
<reference evidence="8 9" key="1">
    <citation type="journal article" date="2019" name="Int. J. Syst. Evol. Microbiol.">
        <title>The Global Catalogue of Microorganisms (GCM) 10K type strain sequencing project: providing services to taxonomists for standard genome sequencing and annotation.</title>
        <authorList>
            <consortium name="The Broad Institute Genomics Platform"/>
            <consortium name="The Broad Institute Genome Sequencing Center for Infectious Disease"/>
            <person name="Wu L."/>
            <person name="Ma J."/>
        </authorList>
    </citation>
    <scope>NUCLEOTIDE SEQUENCE [LARGE SCALE GENOMIC DNA]</scope>
    <source>
        <strain evidence="8 9">JCM 14560</strain>
    </source>
</reference>
<dbReference type="SUPFAM" id="SSF54862">
    <property type="entry name" value="4Fe-4S ferredoxins"/>
    <property type="match status" value="1"/>
</dbReference>
<gene>
    <name evidence="8" type="ORF">GCM10009760_60130</name>
</gene>
<comment type="cofactor">
    <cofactor evidence="1">
        <name>[3Fe-4S] cluster</name>
        <dbReference type="ChEBI" id="CHEBI:21137"/>
    </cofactor>
</comment>
<evidence type="ECO:0000256" key="6">
    <source>
        <dbReference type="ARBA" id="ARBA00023014"/>
    </source>
</evidence>
<keyword evidence="6" id="KW-0411">Iron-sulfur</keyword>
<evidence type="ECO:0000256" key="2">
    <source>
        <dbReference type="ARBA" id="ARBA00022448"/>
    </source>
</evidence>
<evidence type="ECO:0000313" key="8">
    <source>
        <dbReference type="EMBL" id="GAA2157742.1"/>
    </source>
</evidence>
<dbReference type="InterPro" id="IPR051269">
    <property type="entry name" value="Fe-S_cluster_ET"/>
</dbReference>
<evidence type="ECO:0000313" key="9">
    <source>
        <dbReference type="Proteomes" id="UP001422759"/>
    </source>
</evidence>
<dbReference type="Proteomes" id="UP001422759">
    <property type="component" value="Unassembled WGS sequence"/>
</dbReference>
<evidence type="ECO:0008006" key="10">
    <source>
        <dbReference type="Google" id="ProtNLM"/>
    </source>
</evidence>
<evidence type="ECO:0000256" key="1">
    <source>
        <dbReference type="ARBA" id="ARBA00001927"/>
    </source>
</evidence>
<dbReference type="PANTHER" id="PTHR36923:SF3">
    <property type="entry name" value="FERREDOXIN"/>
    <property type="match status" value="1"/>
</dbReference>
<proteinExistence type="predicted"/>
<evidence type="ECO:0000256" key="4">
    <source>
        <dbReference type="ARBA" id="ARBA00022982"/>
    </source>
</evidence>
<evidence type="ECO:0000256" key="5">
    <source>
        <dbReference type="ARBA" id="ARBA00023004"/>
    </source>
</evidence>
<keyword evidence="5" id="KW-0408">Iron</keyword>
<dbReference type="Pfam" id="PF13370">
    <property type="entry name" value="Fer4_13"/>
    <property type="match status" value="1"/>
</dbReference>
<comment type="caution">
    <text evidence="8">The sequence shown here is derived from an EMBL/GenBank/DDBJ whole genome shotgun (WGS) entry which is preliminary data.</text>
</comment>
<keyword evidence="2" id="KW-0813">Transport</keyword>
<keyword evidence="3" id="KW-0479">Metal-binding</keyword>
<dbReference type="EMBL" id="BAAANT010000062">
    <property type="protein sequence ID" value="GAA2157742.1"/>
    <property type="molecule type" value="Genomic_DNA"/>
</dbReference>
<keyword evidence="9" id="KW-1185">Reference proteome</keyword>
<keyword evidence="4" id="KW-0249">Electron transport</keyword>
<evidence type="ECO:0000256" key="3">
    <source>
        <dbReference type="ARBA" id="ARBA00022723"/>
    </source>
</evidence>